<keyword evidence="2" id="KW-1185">Reference proteome</keyword>
<evidence type="ECO:0000313" key="2">
    <source>
        <dbReference type="Proteomes" id="UP001066276"/>
    </source>
</evidence>
<dbReference type="AlphaFoldDB" id="A0AAV7U5B4"/>
<reference evidence="1" key="1">
    <citation type="journal article" date="2022" name="bioRxiv">
        <title>Sequencing and chromosome-scale assembly of the giantPleurodeles waltlgenome.</title>
        <authorList>
            <person name="Brown T."/>
            <person name="Elewa A."/>
            <person name="Iarovenko S."/>
            <person name="Subramanian E."/>
            <person name="Araus A.J."/>
            <person name="Petzold A."/>
            <person name="Susuki M."/>
            <person name="Suzuki K.-i.T."/>
            <person name="Hayashi T."/>
            <person name="Toyoda A."/>
            <person name="Oliveira C."/>
            <person name="Osipova E."/>
            <person name="Leigh N.D."/>
            <person name="Simon A."/>
            <person name="Yun M.H."/>
        </authorList>
    </citation>
    <scope>NUCLEOTIDE SEQUENCE</scope>
    <source>
        <strain evidence="1">20211129_DDA</strain>
        <tissue evidence="1">Liver</tissue>
    </source>
</reference>
<gene>
    <name evidence="1" type="ORF">NDU88_000104</name>
</gene>
<dbReference type="EMBL" id="JANPWB010000005">
    <property type="protein sequence ID" value="KAJ1183279.1"/>
    <property type="molecule type" value="Genomic_DNA"/>
</dbReference>
<sequence length="143" mass="15839">MGATGAGPWINRHQAARGTSTSFHCGGRPRRRALCPPKRATEKLTIIYRSAAIKRLDNTGIEHLGDGWRGGSLLPFEDLERELDIGKYEHFKFLQLGHALQTHTRGVAIAGIVSNGRQTIVRHHEVVGVGGRRRKEEGSREGR</sequence>
<organism evidence="1 2">
    <name type="scientific">Pleurodeles waltl</name>
    <name type="common">Iberian ribbed newt</name>
    <dbReference type="NCBI Taxonomy" id="8319"/>
    <lineage>
        <taxon>Eukaryota</taxon>
        <taxon>Metazoa</taxon>
        <taxon>Chordata</taxon>
        <taxon>Craniata</taxon>
        <taxon>Vertebrata</taxon>
        <taxon>Euteleostomi</taxon>
        <taxon>Amphibia</taxon>
        <taxon>Batrachia</taxon>
        <taxon>Caudata</taxon>
        <taxon>Salamandroidea</taxon>
        <taxon>Salamandridae</taxon>
        <taxon>Pleurodelinae</taxon>
        <taxon>Pleurodeles</taxon>
    </lineage>
</organism>
<dbReference type="Proteomes" id="UP001066276">
    <property type="component" value="Chromosome 3_1"/>
</dbReference>
<evidence type="ECO:0000313" key="1">
    <source>
        <dbReference type="EMBL" id="KAJ1183279.1"/>
    </source>
</evidence>
<name>A0AAV7U5B4_PLEWA</name>
<comment type="caution">
    <text evidence="1">The sequence shown here is derived from an EMBL/GenBank/DDBJ whole genome shotgun (WGS) entry which is preliminary data.</text>
</comment>
<accession>A0AAV7U5B4</accession>
<proteinExistence type="predicted"/>
<protein>
    <submittedName>
        <fullName evidence="1">Uncharacterized protein</fullName>
    </submittedName>
</protein>